<organism evidence="1 2">
    <name type="scientific">Maribacter arcticus</name>
    <dbReference type="NCBI Taxonomy" id="561365"/>
    <lineage>
        <taxon>Bacteria</taxon>
        <taxon>Pseudomonadati</taxon>
        <taxon>Bacteroidota</taxon>
        <taxon>Flavobacteriia</taxon>
        <taxon>Flavobacteriales</taxon>
        <taxon>Flavobacteriaceae</taxon>
        <taxon>Maribacter</taxon>
    </lineage>
</organism>
<dbReference type="AlphaFoldDB" id="A0A1T5A5Q7"/>
<dbReference type="PANTHER" id="PTHR36439:SF1">
    <property type="entry name" value="DUF1697 DOMAIN-CONTAINING PROTEIN"/>
    <property type="match status" value="1"/>
</dbReference>
<evidence type="ECO:0000313" key="2">
    <source>
        <dbReference type="Proteomes" id="UP000190339"/>
    </source>
</evidence>
<dbReference type="PANTHER" id="PTHR36439">
    <property type="entry name" value="BLL4334 PROTEIN"/>
    <property type="match status" value="1"/>
</dbReference>
<proteinExistence type="predicted"/>
<dbReference type="InterPro" id="IPR012545">
    <property type="entry name" value="DUF1697"/>
</dbReference>
<reference evidence="2" key="1">
    <citation type="submission" date="2017-02" db="EMBL/GenBank/DDBJ databases">
        <authorList>
            <person name="Varghese N."/>
            <person name="Submissions S."/>
        </authorList>
    </citation>
    <scope>NUCLEOTIDE SEQUENCE [LARGE SCALE GENOMIC DNA]</scope>
    <source>
        <strain evidence="2">DSM 23546</strain>
    </source>
</reference>
<protein>
    <submittedName>
        <fullName evidence="1">Uncharacterized conserved protein, DUF1697 family</fullName>
    </submittedName>
</protein>
<gene>
    <name evidence="1" type="ORF">SAMN05660866_00610</name>
</gene>
<dbReference type="PIRSF" id="PIRSF008502">
    <property type="entry name" value="UCP008502"/>
    <property type="match status" value="1"/>
</dbReference>
<dbReference type="RefSeq" id="WP_079511132.1">
    <property type="nucleotide sequence ID" value="NZ_FUYL01000002.1"/>
</dbReference>
<dbReference type="Proteomes" id="UP000190339">
    <property type="component" value="Unassembled WGS sequence"/>
</dbReference>
<dbReference type="Pfam" id="PF08002">
    <property type="entry name" value="DUF1697"/>
    <property type="match status" value="1"/>
</dbReference>
<sequence>MKLMTYVAFLRGINVSGKRKVPMAELRAMCERLNLRDVKTCIQSGNIVFKSSIGQTNEVAILLHNEIQKHFDFDVPVIVKTIDGLSQIIEKNPFVSQEDITANRIYFVLLNSLPAIELLKNLSEETFENEAYEVVDNCLYLKCALGYGKAKLNNNLIERKLKVIATTRNYRTMGKLQELCN</sequence>
<dbReference type="EMBL" id="FUYL01000002">
    <property type="protein sequence ID" value="SKB30301.1"/>
    <property type="molecule type" value="Genomic_DNA"/>
</dbReference>
<accession>A0A1T5A5Q7</accession>
<name>A0A1T5A5Q7_9FLAO</name>
<dbReference type="Gene3D" id="3.30.70.1280">
    <property type="entry name" value="SP0830-like domains"/>
    <property type="match status" value="1"/>
</dbReference>
<dbReference type="OrthoDB" id="9806494at2"/>
<dbReference type="STRING" id="561365.SAMN05660866_00610"/>
<dbReference type="SUPFAM" id="SSF160379">
    <property type="entry name" value="SP0830-like"/>
    <property type="match status" value="1"/>
</dbReference>
<keyword evidence="2" id="KW-1185">Reference proteome</keyword>
<evidence type="ECO:0000313" key="1">
    <source>
        <dbReference type="EMBL" id="SKB30301.1"/>
    </source>
</evidence>